<dbReference type="CDD" id="cd05398">
    <property type="entry name" value="NT_ClassII-CCAase"/>
    <property type="match status" value="1"/>
</dbReference>
<evidence type="ECO:0000256" key="4">
    <source>
        <dbReference type="RuleBase" id="RU003953"/>
    </source>
</evidence>
<dbReference type="AlphaFoldDB" id="A0A086SYZ6"/>
<dbReference type="GO" id="GO:0005739">
    <property type="term" value="C:mitochondrion"/>
    <property type="evidence" value="ECO:0007669"/>
    <property type="project" value="UniProtKB-ARBA"/>
</dbReference>
<dbReference type="Proteomes" id="UP000029964">
    <property type="component" value="Unassembled WGS sequence"/>
</dbReference>
<name>A0A086SYZ6_HAPC1</name>
<dbReference type="GO" id="GO:0003723">
    <property type="term" value="F:RNA binding"/>
    <property type="evidence" value="ECO:0007669"/>
    <property type="project" value="UniProtKB-KW"/>
</dbReference>
<comment type="similarity">
    <text evidence="1 4">Belongs to the tRNA nucleotidyltransferase/poly(A) polymerase family.</text>
</comment>
<dbReference type="PANTHER" id="PTHR13734:SF5">
    <property type="entry name" value="CCA TRNA NUCLEOTIDYLTRANSFERASE, MITOCHONDRIAL"/>
    <property type="match status" value="1"/>
</dbReference>
<keyword evidence="8" id="KW-1185">Reference proteome</keyword>
<proteinExistence type="inferred from homology"/>
<evidence type="ECO:0000313" key="7">
    <source>
        <dbReference type="EMBL" id="KFH42328.1"/>
    </source>
</evidence>
<sequence>MPLNIAASRCILPSHPAHLLVWIPKYLARPNLDPGMKRKIGAILEDTNTSARYSTRTSPARMPTIDLSPKEQQLRLLLLDVAKSVDNSGYAPEPVVLRWAGGWVRDKLLGIESHDIDVAINAMTGVTFAERMCDYCETPEAVRKHQIGKNDIGNLHNVARNPDKSKHLETAMVKMFGLDIDFVNLRKEVYSDQSRNPQVEFGTAEEDALRRDATINALFYNLHTDRIEDFTGGLPDIKAKLIRTPLDPLKTFTDDPLRVLRLVRFASRLDFSIDPNTERFMGNEKVLDSLRAKISRERVGIELEKMLKAIFTDPSQAAPDVPLLPRWPVAYECLDELTQNKTPKSILDLLVRTNEAAYVAWNLAAICPWMTIDDPPNLKRKANALPPVAVVAREGFRAPNKLTGVIAASYRHRVEITELKRAVNDGAPHTKEPDRVGMAIRRWDAQGGSWKLQVLNALLVEAMERLPVWMRPSGSASPDKTPSKELPEEVMEEQRDFLQGWQSFLDHIIELDVFDAPSLKLLLDGRALAHALGTKPGKWTGQALDICMEWQLRNPEQTDPTGAIEEVRKRSTQLGIDPRPVAVATAQRL</sequence>
<feature type="compositionally biased region" description="Basic and acidic residues" evidence="5">
    <location>
        <begin position="481"/>
        <end position="491"/>
    </location>
</feature>
<feature type="region of interest" description="Disordered" evidence="5">
    <location>
        <begin position="470"/>
        <end position="491"/>
    </location>
</feature>
<keyword evidence="2 4" id="KW-0808">Transferase</keyword>
<dbReference type="Gene3D" id="1.10.3090.10">
    <property type="entry name" value="cca-adding enzyme, domain 2"/>
    <property type="match status" value="1"/>
</dbReference>
<feature type="domain" description="Poly A polymerase head" evidence="6">
    <location>
        <begin position="98"/>
        <end position="243"/>
    </location>
</feature>
<keyword evidence="3 4" id="KW-0694">RNA-binding</keyword>
<dbReference type="GO" id="GO:0052927">
    <property type="term" value="F:CC tRNA cytidylyltransferase activity"/>
    <property type="evidence" value="ECO:0007669"/>
    <property type="project" value="TreeGrafter"/>
</dbReference>
<evidence type="ECO:0000313" key="8">
    <source>
        <dbReference type="Proteomes" id="UP000029964"/>
    </source>
</evidence>
<dbReference type="OrthoDB" id="445712at2759"/>
<organism evidence="7 8">
    <name type="scientific">Hapsidospora chrysogenum (strain ATCC 11550 / CBS 779.69 / DSM 880 / IAM 14645 / JCM 23072 / IMI 49137)</name>
    <name type="common">Acremonium chrysogenum</name>
    <dbReference type="NCBI Taxonomy" id="857340"/>
    <lineage>
        <taxon>Eukaryota</taxon>
        <taxon>Fungi</taxon>
        <taxon>Dikarya</taxon>
        <taxon>Ascomycota</taxon>
        <taxon>Pezizomycotina</taxon>
        <taxon>Sordariomycetes</taxon>
        <taxon>Hypocreomycetidae</taxon>
        <taxon>Hypocreales</taxon>
        <taxon>Bionectriaceae</taxon>
        <taxon>Hapsidospora</taxon>
    </lineage>
</organism>
<evidence type="ECO:0000256" key="5">
    <source>
        <dbReference type="SAM" id="MobiDB-lite"/>
    </source>
</evidence>
<reference evidence="8" key="1">
    <citation type="journal article" date="2014" name="Genome Announc.">
        <title>Genome sequence and annotation of Acremonium chrysogenum, producer of the beta-lactam antibiotic cephalosporin C.</title>
        <authorList>
            <person name="Terfehr D."/>
            <person name="Dahlmann T.A."/>
            <person name="Specht T."/>
            <person name="Zadra I."/>
            <person name="Kuernsteiner H."/>
            <person name="Kueck U."/>
        </authorList>
    </citation>
    <scope>NUCLEOTIDE SEQUENCE [LARGE SCALE GENOMIC DNA]</scope>
    <source>
        <strain evidence="8">ATCC 11550 / CBS 779.69 / DSM 880 / IAM 14645 / JCM 23072 / IMI 49137</strain>
    </source>
</reference>
<gene>
    <name evidence="7" type="ORF">ACRE_069470</name>
</gene>
<evidence type="ECO:0000259" key="6">
    <source>
        <dbReference type="Pfam" id="PF01743"/>
    </source>
</evidence>
<comment type="caution">
    <text evidence="7">The sequence shown here is derived from an EMBL/GenBank/DDBJ whole genome shotgun (WGS) entry which is preliminary data.</text>
</comment>
<dbReference type="Gene3D" id="3.30.460.10">
    <property type="entry name" value="Beta Polymerase, domain 2"/>
    <property type="match status" value="1"/>
</dbReference>
<dbReference type="Pfam" id="PF01743">
    <property type="entry name" value="PolyA_pol"/>
    <property type="match status" value="1"/>
</dbReference>
<dbReference type="HOGENOM" id="CLU_019592_2_0_1"/>
<dbReference type="PANTHER" id="PTHR13734">
    <property type="entry name" value="TRNA-NUCLEOTIDYLTRANSFERASE"/>
    <property type="match status" value="1"/>
</dbReference>
<dbReference type="EMBL" id="JPKY01000097">
    <property type="protein sequence ID" value="KFH42328.1"/>
    <property type="molecule type" value="Genomic_DNA"/>
</dbReference>
<dbReference type="SUPFAM" id="SSF81301">
    <property type="entry name" value="Nucleotidyltransferase"/>
    <property type="match status" value="1"/>
</dbReference>
<protein>
    <submittedName>
        <fullName evidence="7">CCA tRNA nucleotidyltransferase-like protein</fullName>
    </submittedName>
</protein>
<dbReference type="GO" id="GO:0001680">
    <property type="term" value="P:tRNA 3'-terminal CCA addition"/>
    <property type="evidence" value="ECO:0007669"/>
    <property type="project" value="UniProtKB-ARBA"/>
</dbReference>
<dbReference type="InterPro" id="IPR043519">
    <property type="entry name" value="NT_sf"/>
</dbReference>
<dbReference type="FunFam" id="3.30.460.10:FF:000019">
    <property type="entry name" value="tRNA nucleotidyltransferase cca2"/>
    <property type="match status" value="1"/>
</dbReference>
<evidence type="ECO:0000256" key="3">
    <source>
        <dbReference type="ARBA" id="ARBA00022884"/>
    </source>
</evidence>
<dbReference type="STRING" id="857340.A0A086SYZ6"/>
<accession>A0A086SYZ6</accession>
<evidence type="ECO:0000256" key="2">
    <source>
        <dbReference type="ARBA" id="ARBA00022679"/>
    </source>
</evidence>
<evidence type="ECO:0000256" key="1">
    <source>
        <dbReference type="ARBA" id="ARBA00007265"/>
    </source>
</evidence>
<dbReference type="GO" id="GO:0052929">
    <property type="term" value="F:ATP:3'-cytidine-cytidine-tRNA adenylyltransferase activity"/>
    <property type="evidence" value="ECO:0007669"/>
    <property type="project" value="TreeGrafter"/>
</dbReference>
<dbReference type="SUPFAM" id="SSF81891">
    <property type="entry name" value="Poly A polymerase C-terminal region-like"/>
    <property type="match status" value="1"/>
</dbReference>
<dbReference type="InterPro" id="IPR002646">
    <property type="entry name" value="PolA_pol_head_dom"/>
</dbReference>